<organism evidence="1">
    <name type="scientific">Scytodes thoracica</name>
    <name type="common">Spitting spider</name>
    <name type="synonym">Aranea thoracica</name>
    <dbReference type="NCBI Taxonomy" id="1112478"/>
    <lineage>
        <taxon>Eukaryota</taxon>
        <taxon>Metazoa</taxon>
        <taxon>Ecdysozoa</taxon>
        <taxon>Arthropoda</taxon>
        <taxon>Chelicerata</taxon>
        <taxon>Arachnida</taxon>
        <taxon>Araneae</taxon>
        <taxon>Araneomorphae</taxon>
        <taxon>Haplogynae</taxon>
        <taxon>Scytodoidea</taxon>
        <taxon>Scytodidae</taxon>
        <taxon>Scytodes</taxon>
    </lineage>
</organism>
<dbReference type="AlphaFoldDB" id="A0A0A0V6K8"/>
<feature type="non-terminal residue" evidence="1">
    <location>
        <position position="1"/>
    </location>
</feature>
<reference evidence="1" key="1">
    <citation type="submission" date="2013-11" db="EMBL/GenBank/DDBJ databases">
        <authorList>
            <person name="Thropp P.A."/>
            <person name="Correa S.M."/>
            <person name="Garb J.E."/>
            <person name="Binford G.J."/>
        </authorList>
    </citation>
    <scope>NUCLEOTIDE SEQUENCE</scope>
    <source>
        <tissue evidence="1">Venom gland</tissue>
    </source>
</reference>
<name>A0A0A0V6K8_SCYTH</name>
<protein>
    <submittedName>
        <fullName evidence="1">Hemolectin-like protein</fullName>
    </submittedName>
</protein>
<proteinExistence type="evidence at transcript level"/>
<sequence>CPGSKQINQANIAYERKKVPGKCCDIYVPVACTDGIKNYTVGEEWPVPKDPCRVARCEKDGNTLAIVHHQTECDPCPYDTTIRELPKEGECCGKCKTVACIGEEGFKVPFGDRSLSKKKPCYYVKCVPSSKEPGYELKYEHVKCVENLV</sequence>
<evidence type="ECO:0000313" key="1">
    <source>
        <dbReference type="EMBL" id="AIW62559.1"/>
    </source>
</evidence>
<reference evidence="1" key="2">
    <citation type="journal article" date="2014" name="J. Proteome Res.">
        <title>Spit and venom from scytodes spiders: a diverse and distinct cocktail.</title>
        <authorList>
            <person name="Zobel-Thropp P.A."/>
            <person name="Correa S.M."/>
            <person name="Garb J.E."/>
            <person name="Binford G.J."/>
        </authorList>
    </citation>
    <scope>NUCLEOTIDE SEQUENCE</scope>
    <source>
        <tissue evidence="1">Venom gland</tissue>
    </source>
</reference>
<feature type="non-terminal residue" evidence="1">
    <location>
        <position position="149"/>
    </location>
</feature>
<dbReference type="EMBL" id="KF860639">
    <property type="protein sequence ID" value="AIW62559.1"/>
    <property type="molecule type" value="mRNA"/>
</dbReference>
<accession>A0A0A0V6K8</accession>